<dbReference type="Gene3D" id="3.30.565.10">
    <property type="entry name" value="Histidine kinase-like ATPase, C-terminal domain"/>
    <property type="match status" value="1"/>
</dbReference>
<comment type="caution">
    <text evidence="2">The sequence shown here is derived from an EMBL/GenBank/DDBJ whole genome shotgun (WGS) entry which is preliminary data.</text>
</comment>
<dbReference type="CDD" id="cd00082">
    <property type="entry name" value="HisKA"/>
    <property type="match status" value="1"/>
</dbReference>
<evidence type="ECO:0000313" key="2">
    <source>
        <dbReference type="EMBL" id="KAH9313196.1"/>
    </source>
</evidence>
<dbReference type="InterPro" id="IPR003661">
    <property type="entry name" value="HisK_dim/P_dom"/>
</dbReference>
<dbReference type="PANTHER" id="PTHR48206:SF1">
    <property type="entry name" value="CHLOROPLAST SENSOR KINASE, CHLOROPLASTIC"/>
    <property type="match status" value="1"/>
</dbReference>
<dbReference type="Pfam" id="PF02518">
    <property type="entry name" value="HATPase_c"/>
    <property type="match status" value="1"/>
</dbReference>
<dbReference type="InterPro" id="IPR036890">
    <property type="entry name" value="HATPase_C_sf"/>
</dbReference>
<dbReference type="PANTHER" id="PTHR48206">
    <property type="entry name" value="CHLOROPLAST SENSOR KINASE, CHLOROPLASTIC"/>
    <property type="match status" value="1"/>
</dbReference>
<organism evidence="2 3">
    <name type="scientific">Taxus chinensis</name>
    <name type="common">Chinese yew</name>
    <name type="synonym">Taxus wallichiana var. chinensis</name>
    <dbReference type="NCBI Taxonomy" id="29808"/>
    <lineage>
        <taxon>Eukaryota</taxon>
        <taxon>Viridiplantae</taxon>
        <taxon>Streptophyta</taxon>
        <taxon>Embryophyta</taxon>
        <taxon>Tracheophyta</taxon>
        <taxon>Spermatophyta</taxon>
        <taxon>Pinopsida</taxon>
        <taxon>Pinidae</taxon>
        <taxon>Conifers II</taxon>
        <taxon>Cupressales</taxon>
        <taxon>Taxaceae</taxon>
        <taxon>Taxus</taxon>
    </lineage>
</organism>
<name>A0AA38FZY6_TAXCH</name>
<dbReference type="OMA" id="HTKRNEI"/>
<proteinExistence type="predicted"/>
<dbReference type="Proteomes" id="UP000824469">
    <property type="component" value="Unassembled WGS sequence"/>
</dbReference>
<protein>
    <recommendedName>
        <fullName evidence="1">Histidine kinase/HSP90-like ATPase domain-containing protein</fullName>
    </recommendedName>
</protein>
<dbReference type="InterPro" id="IPR003594">
    <property type="entry name" value="HATPase_dom"/>
</dbReference>
<evidence type="ECO:0000259" key="1">
    <source>
        <dbReference type="Pfam" id="PF02518"/>
    </source>
</evidence>
<dbReference type="AlphaFoldDB" id="A0AA38FZY6"/>
<accession>A0AA38FZY6</accession>
<dbReference type="EMBL" id="JAHRHJ020000006">
    <property type="protein sequence ID" value="KAH9313196.1"/>
    <property type="molecule type" value="Genomic_DNA"/>
</dbReference>
<dbReference type="InterPro" id="IPR053334">
    <property type="entry name" value="Chloroplast_Sensor_Kinase"/>
</dbReference>
<gene>
    <name evidence="2" type="ORF">KI387_028231</name>
</gene>
<sequence length="517" mass="56992">TMVKGFLHNQGVTRLVESDTTIPCTKRMGQLSLLLGKYKVYLRPAGSFVTDQLELRQAVMYPGKELAKQDDMLVLTGNFGTQASLRSAEAAVAEQQVEEIQECNALVLPMVKDLFLVGFLVAEVQMMGPGSIWLPEKDYEQSVSDSSIKRVKIEPFQEDTQKTLSSSFSAKQKTAATKIARSLAVAYVMDQRTLLLQHTSWQKGIRMSNLMEEIYGPLSNIRTLSKMLLPHLKRSEIPHDILEDILVQGERMKVIVQELQDAFYYTKANLMHFREEDVNRIQRVLSNPFLRQGHVYSDYNDNGKRTTLSVGSVPAADLELPMPPLALAGLPKSNVRPCNVFKLLTDLVNAGDALAHSQRQTLQLIENTHILQAAIEESALRQALSNLLDSALLRVPAGGWVKVGAMEAPGGGVLVVIDDNGPDMSLMTQTELIAPFGSNLSSESRTDDNIAWNFVAGIAIAREILEHYGSVLRMLSPYLPNALLGAGGAHIEIWLPAMPVEGTTEAEAELEPSVPFN</sequence>
<feature type="domain" description="Histidine kinase/HSP90-like ATPase" evidence="1">
    <location>
        <begin position="377"/>
        <end position="497"/>
    </location>
</feature>
<dbReference type="GO" id="GO:0000155">
    <property type="term" value="F:phosphorelay sensor kinase activity"/>
    <property type="evidence" value="ECO:0007669"/>
    <property type="project" value="InterPro"/>
</dbReference>
<dbReference type="SUPFAM" id="SSF55874">
    <property type="entry name" value="ATPase domain of HSP90 chaperone/DNA topoisomerase II/histidine kinase"/>
    <property type="match status" value="1"/>
</dbReference>
<keyword evidence="3" id="KW-1185">Reference proteome</keyword>
<reference evidence="2 3" key="1">
    <citation type="journal article" date="2021" name="Nat. Plants">
        <title>The Taxus genome provides insights into paclitaxel biosynthesis.</title>
        <authorList>
            <person name="Xiong X."/>
            <person name="Gou J."/>
            <person name="Liao Q."/>
            <person name="Li Y."/>
            <person name="Zhou Q."/>
            <person name="Bi G."/>
            <person name="Li C."/>
            <person name="Du R."/>
            <person name="Wang X."/>
            <person name="Sun T."/>
            <person name="Guo L."/>
            <person name="Liang H."/>
            <person name="Lu P."/>
            <person name="Wu Y."/>
            <person name="Zhang Z."/>
            <person name="Ro D.K."/>
            <person name="Shang Y."/>
            <person name="Huang S."/>
            <person name="Yan J."/>
        </authorList>
    </citation>
    <scope>NUCLEOTIDE SEQUENCE [LARGE SCALE GENOMIC DNA]</scope>
    <source>
        <strain evidence="2">Ta-2019</strain>
    </source>
</reference>
<evidence type="ECO:0000313" key="3">
    <source>
        <dbReference type="Proteomes" id="UP000824469"/>
    </source>
</evidence>
<feature type="non-terminal residue" evidence="2">
    <location>
        <position position="1"/>
    </location>
</feature>